<dbReference type="RefSeq" id="WP_344988197.1">
    <property type="nucleotide sequence ID" value="NZ_BAABCD010000005.1"/>
</dbReference>
<dbReference type="SUPFAM" id="SSF103473">
    <property type="entry name" value="MFS general substrate transporter"/>
    <property type="match status" value="1"/>
</dbReference>
<organism evidence="10 11">
    <name type="scientific">Dietzia aurantiaca</name>
    <dbReference type="NCBI Taxonomy" id="983873"/>
    <lineage>
        <taxon>Bacteria</taxon>
        <taxon>Bacillati</taxon>
        <taxon>Actinomycetota</taxon>
        <taxon>Actinomycetes</taxon>
        <taxon>Mycobacteriales</taxon>
        <taxon>Dietziaceae</taxon>
        <taxon>Dietzia</taxon>
    </lineage>
</organism>
<feature type="transmembrane region" description="Helical" evidence="8">
    <location>
        <begin position="140"/>
        <end position="164"/>
    </location>
</feature>
<evidence type="ECO:0000256" key="6">
    <source>
        <dbReference type="ARBA" id="ARBA00022989"/>
    </source>
</evidence>
<accession>A0ABV9PLK4</accession>
<feature type="transmembrane region" description="Helical" evidence="8">
    <location>
        <begin position="352"/>
        <end position="371"/>
    </location>
</feature>
<dbReference type="EMBL" id="JBHSHP010000008">
    <property type="protein sequence ID" value="MFC4753712.1"/>
    <property type="molecule type" value="Genomic_DNA"/>
</dbReference>
<feature type="transmembrane region" description="Helical" evidence="8">
    <location>
        <begin position="290"/>
        <end position="311"/>
    </location>
</feature>
<dbReference type="InterPro" id="IPR020846">
    <property type="entry name" value="MFS_dom"/>
</dbReference>
<feature type="transmembrane region" description="Helical" evidence="8">
    <location>
        <begin position="377"/>
        <end position="396"/>
    </location>
</feature>
<keyword evidence="6 8" id="KW-1133">Transmembrane helix</keyword>
<evidence type="ECO:0000256" key="5">
    <source>
        <dbReference type="ARBA" id="ARBA00022692"/>
    </source>
</evidence>
<evidence type="ECO:0000256" key="2">
    <source>
        <dbReference type="ARBA" id="ARBA00008335"/>
    </source>
</evidence>
<dbReference type="PANTHER" id="PTHR43271">
    <property type="entry name" value="BLL2771 PROTEIN"/>
    <property type="match status" value="1"/>
</dbReference>
<evidence type="ECO:0000256" key="3">
    <source>
        <dbReference type="ARBA" id="ARBA00022448"/>
    </source>
</evidence>
<feature type="transmembrane region" description="Helical" evidence="8">
    <location>
        <begin position="87"/>
        <end position="106"/>
    </location>
</feature>
<dbReference type="InterPro" id="IPR036259">
    <property type="entry name" value="MFS_trans_sf"/>
</dbReference>
<dbReference type="Gene3D" id="1.20.1250.20">
    <property type="entry name" value="MFS general substrate transporter like domains"/>
    <property type="match status" value="1"/>
</dbReference>
<feature type="transmembrane region" description="Helical" evidence="8">
    <location>
        <begin position="112"/>
        <end position="133"/>
    </location>
</feature>
<evidence type="ECO:0000259" key="9">
    <source>
        <dbReference type="PROSITE" id="PS50850"/>
    </source>
</evidence>
<proteinExistence type="inferred from homology"/>
<feature type="transmembrane region" description="Helical" evidence="8">
    <location>
        <begin position="317"/>
        <end position="340"/>
    </location>
</feature>
<name>A0ABV9PLK4_9ACTN</name>
<evidence type="ECO:0000256" key="8">
    <source>
        <dbReference type="SAM" id="Phobius"/>
    </source>
</evidence>
<gene>
    <name evidence="10" type="ORF">ACFO7U_02820</name>
</gene>
<feature type="transmembrane region" description="Helical" evidence="8">
    <location>
        <begin position="223"/>
        <end position="245"/>
    </location>
</feature>
<evidence type="ECO:0000256" key="4">
    <source>
        <dbReference type="ARBA" id="ARBA00022475"/>
    </source>
</evidence>
<dbReference type="CDD" id="cd17324">
    <property type="entry name" value="MFS_NepI_like"/>
    <property type="match status" value="1"/>
</dbReference>
<feature type="domain" description="Major facilitator superfamily (MFS) profile" evidence="9">
    <location>
        <begin position="17"/>
        <end position="399"/>
    </location>
</feature>
<evidence type="ECO:0000256" key="1">
    <source>
        <dbReference type="ARBA" id="ARBA00004651"/>
    </source>
</evidence>
<comment type="caution">
    <text evidence="10">The sequence shown here is derived from an EMBL/GenBank/DDBJ whole genome shotgun (WGS) entry which is preliminary data.</text>
</comment>
<dbReference type="Proteomes" id="UP001595836">
    <property type="component" value="Unassembled WGS sequence"/>
</dbReference>
<feature type="transmembrane region" description="Helical" evidence="8">
    <location>
        <begin position="170"/>
        <end position="195"/>
    </location>
</feature>
<keyword evidence="5 8" id="KW-0812">Transmembrane</keyword>
<sequence length="399" mass="40401">MDSASDVGSGIAPGSPAFRQMQLALLCIGIATFAQLYSPQGLLPLIAADEGVSADAASLMISAATLGLAVGVIPWSYVGDAVGRRPAMLVAITLACVFAVLALVMPSFPLVLVMRFVEGAMLGGVPALAVAYLSEEIRPGVSAVAAGTYVSGTTIGGLTGRIVAAPLGEWLGWQIGMLAVLAIAVAAVAVFLVTAPPARNFTPRRATVREAAGRLVGNLRSPALIVIYLQAMLTMGGFVAMYNYLGFHLSAPPYALPLWLTGLIFLAYLAGTVSSPRAGVLASRLGRKPVLIGGNLLMAGGVALTLVPSLWVIVPGVVVLTAGFFASHAVAAGWAGSSAVAGRAQSTSLYNLGYYGGSSIFGFLGGTFLAAGGWAGTVGMVLGLTAVATVLVAAVLPRN</sequence>
<keyword evidence="7 8" id="KW-0472">Membrane</keyword>
<comment type="subcellular location">
    <subcellularLocation>
        <location evidence="1">Cell membrane</location>
        <topology evidence="1">Multi-pass membrane protein</topology>
    </subcellularLocation>
</comment>
<feature type="transmembrane region" description="Helical" evidence="8">
    <location>
        <begin position="21"/>
        <end position="37"/>
    </location>
</feature>
<evidence type="ECO:0000256" key="7">
    <source>
        <dbReference type="ARBA" id="ARBA00023136"/>
    </source>
</evidence>
<dbReference type="PANTHER" id="PTHR43271:SF1">
    <property type="entry name" value="INNER MEMBRANE TRANSPORT PROTEIN YNFM"/>
    <property type="match status" value="1"/>
</dbReference>
<keyword evidence="3" id="KW-0813">Transport</keyword>
<keyword evidence="11" id="KW-1185">Reference proteome</keyword>
<evidence type="ECO:0000313" key="10">
    <source>
        <dbReference type="EMBL" id="MFC4753712.1"/>
    </source>
</evidence>
<dbReference type="Pfam" id="PF07690">
    <property type="entry name" value="MFS_1"/>
    <property type="match status" value="1"/>
</dbReference>
<evidence type="ECO:0000313" key="11">
    <source>
        <dbReference type="Proteomes" id="UP001595836"/>
    </source>
</evidence>
<reference evidence="11" key="1">
    <citation type="journal article" date="2019" name="Int. J. Syst. Evol. Microbiol.">
        <title>The Global Catalogue of Microorganisms (GCM) 10K type strain sequencing project: providing services to taxonomists for standard genome sequencing and annotation.</title>
        <authorList>
            <consortium name="The Broad Institute Genomics Platform"/>
            <consortium name="The Broad Institute Genome Sequencing Center for Infectious Disease"/>
            <person name="Wu L."/>
            <person name="Ma J."/>
        </authorList>
    </citation>
    <scope>NUCLEOTIDE SEQUENCE [LARGE SCALE GENOMIC DNA]</scope>
    <source>
        <strain evidence="11">JCM 11882</strain>
    </source>
</reference>
<dbReference type="PROSITE" id="PS50850">
    <property type="entry name" value="MFS"/>
    <property type="match status" value="1"/>
</dbReference>
<feature type="transmembrane region" description="Helical" evidence="8">
    <location>
        <begin position="57"/>
        <end position="75"/>
    </location>
</feature>
<feature type="transmembrane region" description="Helical" evidence="8">
    <location>
        <begin position="251"/>
        <end position="270"/>
    </location>
</feature>
<protein>
    <submittedName>
        <fullName evidence="10">MFS transporter</fullName>
    </submittedName>
</protein>
<keyword evidence="4" id="KW-1003">Cell membrane</keyword>
<comment type="similarity">
    <text evidence="2">Belongs to the major facilitator superfamily.</text>
</comment>
<dbReference type="InterPro" id="IPR011701">
    <property type="entry name" value="MFS"/>
</dbReference>